<dbReference type="Proteomes" id="UP001163714">
    <property type="component" value="Unassembled WGS sequence"/>
</dbReference>
<evidence type="ECO:0000259" key="5">
    <source>
        <dbReference type="PROSITE" id="PS50111"/>
    </source>
</evidence>
<feature type="domain" description="Methyl-accepting transducer" evidence="5">
    <location>
        <begin position="249"/>
        <end position="485"/>
    </location>
</feature>
<keyword evidence="4" id="KW-1133">Transmembrane helix</keyword>
<evidence type="ECO:0000313" key="8">
    <source>
        <dbReference type="Proteomes" id="UP001163714"/>
    </source>
</evidence>
<accession>A0ABT3I6A1</accession>
<dbReference type="CDD" id="cd00130">
    <property type="entry name" value="PAS"/>
    <property type="match status" value="1"/>
</dbReference>
<dbReference type="Pfam" id="PF08447">
    <property type="entry name" value="PAS_3"/>
    <property type="match status" value="1"/>
</dbReference>
<dbReference type="PANTHER" id="PTHR32089:SF74">
    <property type="entry name" value="METHYL-ACCEPTING CHEMOTAXIS PROTEIN AER"/>
    <property type="match status" value="1"/>
</dbReference>
<dbReference type="Pfam" id="PF00015">
    <property type="entry name" value="MCPsignal"/>
    <property type="match status" value="1"/>
</dbReference>
<evidence type="ECO:0000256" key="4">
    <source>
        <dbReference type="SAM" id="Phobius"/>
    </source>
</evidence>
<keyword evidence="4" id="KW-0472">Membrane</keyword>
<keyword evidence="8" id="KW-1185">Reference proteome</keyword>
<keyword evidence="4" id="KW-0812">Transmembrane</keyword>
<dbReference type="EMBL" id="JAPDMX010000003">
    <property type="protein sequence ID" value="MCW3171504.1"/>
    <property type="molecule type" value="Genomic_DNA"/>
</dbReference>
<dbReference type="PROSITE" id="PS50112">
    <property type="entry name" value="PAS"/>
    <property type="match status" value="1"/>
</dbReference>
<dbReference type="NCBIfam" id="TIGR00229">
    <property type="entry name" value="sensory_box"/>
    <property type="match status" value="1"/>
</dbReference>
<dbReference type="InterPro" id="IPR000014">
    <property type="entry name" value="PAS"/>
</dbReference>
<gene>
    <name evidence="7" type="ORF">OHT75_03295</name>
</gene>
<dbReference type="Gene3D" id="1.10.287.950">
    <property type="entry name" value="Methyl-accepting chemotaxis protein"/>
    <property type="match status" value="1"/>
</dbReference>
<dbReference type="RefSeq" id="WP_264725010.1">
    <property type="nucleotide sequence ID" value="NZ_JAPDMX010000003.1"/>
</dbReference>
<dbReference type="Gene3D" id="3.30.450.20">
    <property type="entry name" value="PAS domain"/>
    <property type="match status" value="1"/>
</dbReference>
<keyword evidence="2 3" id="KW-0807">Transducer</keyword>
<name>A0ABT3I6A1_9GAMM</name>
<evidence type="ECO:0000259" key="6">
    <source>
        <dbReference type="PROSITE" id="PS50112"/>
    </source>
</evidence>
<feature type="transmembrane region" description="Helical" evidence="4">
    <location>
        <begin position="161"/>
        <end position="192"/>
    </location>
</feature>
<dbReference type="SUPFAM" id="SSF58104">
    <property type="entry name" value="Methyl-accepting chemotaxis protein (MCP) signaling domain"/>
    <property type="match status" value="1"/>
</dbReference>
<evidence type="ECO:0000313" key="7">
    <source>
        <dbReference type="EMBL" id="MCW3171504.1"/>
    </source>
</evidence>
<dbReference type="InterPro" id="IPR035965">
    <property type="entry name" value="PAS-like_dom_sf"/>
</dbReference>
<evidence type="ECO:0000256" key="2">
    <source>
        <dbReference type="ARBA" id="ARBA00023224"/>
    </source>
</evidence>
<proteinExistence type="predicted"/>
<dbReference type="PANTHER" id="PTHR32089">
    <property type="entry name" value="METHYL-ACCEPTING CHEMOTAXIS PROTEIN MCPB"/>
    <property type="match status" value="1"/>
</dbReference>
<dbReference type="InterPro" id="IPR013655">
    <property type="entry name" value="PAS_fold_3"/>
</dbReference>
<feature type="domain" description="PAS" evidence="6">
    <location>
        <begin position="25"/>
        <end position="60"/>
    </location>
</feature>
<comment type="caution">
    <text evidence="7">The sequence shown here is derived from an EMBL/GenBank/DDBJ whole genome shotgun (WGS) entry which is preliminary data.</text>
</comment>
<evidence type="ECO:0000256" key="1">
    <source>
        <dbReference type="ARBA" id="ARBA00004370"/>
    </source>
</evidence>
<comment type="subcellular location">
    <subcellularLocation>
        <location evidence="1">Membrane</location>
    </subcellularLocation>
</comment>
<sequence>MRNNQPVTQRQYDFNTEFRLISGTDVRGHIIYCNDEFVEVSGFEREELIGKPHNLIRHPDMPSAVFKEMWAYISAGKVWMGLVKNRRKNGDHYWVSAFVTPVYENNKIVGYESVRINALPTEIARAEAVYARLRNNLPARTALANATQIIKPLTSIWLPMLLLTVVAGVFGSTIEVIATLTALLVSCIWSFYRQQSDWQDIYTLNPDSFSDQLVAMTYFDDFAGKARAKLALGSEFARCRTALTRIEDSARSLDVIADKTQAQSEATAQAVTLQSHSTQQIASAITQMSTAIQEVASNVERNASNAQQAQLAVKEGAELANSAKASIDNLNLSVTDIANTVKELVDSTNAISQAASLISNIADQTNLLALNAAIEAARAGEQGRGFSVVADEVRALASKTRESTDKIHDIVKVLSQRAQNALEVSSRGEQAAMQGVEIVEKTRLKLVSTSESVELITQLSLDMSSAVEEQSAVAEHINQQIIEIADASESTKQSSETSLQMSHDLHESVTSVRSIIRRFATKTLGGK</sequence>
<evidence type="ECO:0000256" key="3">
    <source>
        <dbReference type="PROSITE-ProRule" id="PRU00284"/>
    </source>
</evidence>
<dbReference type="InterPro" id="IPR004089">
    <property type="entry name" value="MCPsignal_dom"/>
</dbReference>
<reference evidence="7" key="1">
    <citation type="submission" date="2022-10" db="EMBL/GenBank/DDBJ databases">
        <title>Shewanella flava sp. nov, isolated from the estuary of the Fenhe River into the Yellow River.</title>
        <authorList>
            <person name="Li Y."/>
        </authorList>
    </citation>
    <scope>NUCLEOTIDE SEQUENCE</scope>
    <source>
        <strain evidence="7">FYR11-62</strain>
    </source>
</reference>
<organism evidence="7 8">
    <name type="scientific">Shewanella subflava</name>
    <dbReference type="NCBI Taxonomy" id="2986476"/>
    <lineage>
        <taxon>Bacteria</taxon>
        <taxon>Pseudomonadati</taxon>
        <taxon>Pseudomonadota</taxon>
        <taxon>Gammaproteobacteria</taxon>
        <taxon>Alteromonadales</taxon>
        <taxon>Shewanellaceae</taxon>
        <taxon>Shewanella</taxon>
    </lineage>
</organism>
<dbReference type="SMART" id="SM00283">
    <property type="entry name" value="MA"/>
    <property type="match status" value="1"/>
</dbReference>
<dbReference type="PROSITE" id="PS50111">
    <property type="entry name" value="CHEMOTAXIS_TRANSDUC_2"/>
    <property type="match status" value="1"/>
</dbReference>
<dbReference type="SUPFAM" id="SSF55785">
    <property type="entry name" value="PYP-like sensor domain (PAS domain)"/>
    <property type="match status" value="1"/>
</dbReference>
<dbReference type="CDD" id="cd11386">
    <property type="entry name" value="MCP_signal"/>
    <property type="match status" value="1"/>
</dbReference>
<protein>
    <submittedName>
        <fullName evidence="7">Methyl-accepting chemotaxis protein</fullName>
    </submittedName>
</protein>